<protein>
    <submittedName>
        <fullName evidence="8">DNA internalization-related competence protein ComEC/Rec2</fullName>
    </submittedName>
</protein>
<dbReference type="Pfam" id="PF03772">
    <property type="entry name" value="Competence"/>
    <property type="match status" value="1"/>
</dbReference>
<dbReference type="Pfam" id="PF13567">
    <property type="entry name" value="DUF4131"/>
    <property type="match status" value="1"/>
</dbReference>
<name>A0A9D2RGY6_9BURK</name>
<evidence type="ECO:0000256" key="4">
    <source>
        <dbReference type="ARBA" id="ARBA00022989"/>
    </source>
</evidence>
<dbReference type="InterPro" id="IPR036866">
    <property type="entry name" value="RibonucZ/Hydroxyglut_hydro"/>
</dbReference>
<feature type="transmembrane region" description="Helical" evidence="6">
    <location>
        <begin position="313"/>
        <end position="332"/>
    </location>
</feature>
<dbReference type="NCBIfam" id="TIGR00361">
    <property type="entry name" value="ComEC_Rec2"/>
    <property type="match status" value="1"/>
</dbReference>
<proteinExistence type="predicted"/>
<dbReference type="Pfam" id="PF00753">
    <property type="entry name" value="Lactamase_B"/>
    <property type="match status" value="1"/>
</dbReference>
<evidence type="ECO:0000256" key="5">
    <source>
        <dbReference type="ARBA" id="ARBA00023136"/>
    </source>
</evidence>
<reference evidence="8" key="1">
    <citation type="journal article" date="2021" name="PeerJ">
        <title>Extensive microbial diversity within the chicken gut microbiome revealed by metagenomics and culture.</title>
        <authorList>
            <person name="Gilroy R."/>
            <person name="Ravi A."/>
            <person name="Getino M."/>
            <person name="Pursley I."/>
            <person name="Horton D.L."/>
            <person name="Alikhan N.F."/>
            <person name="Baker D."/>
            <person name="Gharbi K."/>
            <person name="Hall N."/>
            <person name="Watson M."/>
            <person name="Adriaenssens E.M."/>
            <person name="Foster-Nyarko E."/>
            <person name="Jarju S."/>
            <person name="Secka A."/>
            <person name="Antonio M."/>
            <person name="Oren A."/>
            <person name="Chaudhuri R.R."/>
            <person name="La Ragione R."/>
            <person name="Hildebrand F."/>
            <person name="Pallen M.J."/>
        </authorList>
    </citation>
    <scope>NUCLEOTIDE SEQUENCE</scope>
    <source>
        <strain evidence="8">9264</strain>
    </source>
</reference>
<dbReference type="PANTHER" id="PTHR30619">
    <property type="entry name" value="DNA INTERNALIZATION/COMPETENCE PROTEIN COMEC/REC2"/>
    <property type="match status" value="1"/>
</dbReference>
<keyword evidence="2" id="KW-1003">Cell membrane</keyword>
<accession>A0A9D2RGY6</accession>
<gene>
    <name evidence="8" type="ORF">H9906_08460</name>
</gene>
<feature type="transmembrane region" description="Helical" evidence="6">
    <location>
        <begin position="270"/>
        <end position="293"/>
    </location>
</feature>
<feature type="domain" description="Metallo-beta-lactamase" evidence="7">
    <location>
        <begin position="568"/>
        <end position="774"/>
    </location>
</feature>
<keyword evidence="5 6" id="KW-0472">Membrane</keyword>
<evidence type="ECO:0000256" key="2">
    <source>
        <dbReference type="ARBA" id="ARBA00022475"/>
    </source>
</evidence>
<evidence type="ECO:0000313" key="9">
    <source>
        <dbReference type="Proteomes" id="UP000823889"/>
    </source>
</evidence>
<dbReference type="EMBL" id="DWUQ01000177">
    <property type="protein sequence ID" value="HJD45039.1"/>
    <property type="molecule type" value="Genomic_DNA"/>
</dbReference>
<feature type="transmembrane region" description="Helical" evidence="6">
    <location>
        <begin position="418"/>
        <end position="436"/>
    </location>
</feature>
<feature type="transmembrane region" description="Helical" evidence="6">
    <location>
        <begin position="480"/>
        <end position="500"/>
    </location>
</feature>
<dbReference type="InterPro" id="IPR035681">
    <property type="entry name" value="ComA-like_MBL"/>
</dbReference>
<keyword evidence="3 6" id="KW-0812">Transmembrane</keyword>
<reference evidence="8" key="2">
    <citation type="submission" date="2021-04" db="EMBL/GenBank/DDBJ databases">
        <authorList>
            <person name="Gilroy R."/>
        </authorList>
    </citation>
    <scope>NUCLEOTIDE SEQUENCE</scope>
    <source>
        <strain evidence="8">9264</strain>
    </source>
</reference>
<sequence length="819" mass="91563">MRVAGVVVWGRANIVGFLFGAWGTHQLAHIPSEPALGLGLSLMSVLLGLVWLRWRSIKVLNFGLLLCSFWLGLSYASAWAHVRLADQLPLEQENRIVQLRFVVQGLVESGPNSRRFVAKILSSQPERVPTTALISWYGKGYTGPYFEPKVHDFPDLRPGQVWQANATVKTPHGSRNEAGFDYERHLFTQGIRVLANLRGVPKLEAEQWSEQPWFSTITIALWRSQLRDRLTQWVQDYRYGGVITALSLGDQAAIDQQDWTVFNRAGLTHLVSISGTHIGLVAGLVAGLFGWGWRRLSWRSWVAVEHLPAQYMATYVAVGTALAYSLIAGWGVPAQRSFLMLAIALLSRLWRVPLKPTQVMSVAAILVVLMDPWALLSAGFWLSFGAISVLLACLHWAGQPLWVQSKTQRWKMRLSRAISWQIVISLLLCLPLAWWFNEVSVVSPLTNLYAIPILGLLVTPLSLLSLVSSSLGVWPETNQALVLCTHTLIEWVMMPTTWLVQQPWASLPVAQAPSWVYALGGAGVMWALLPHASHLRYLGWLALVPVLFWPAPRLQAGEWRLDALDVGQGSAVLIRTRHSSLLFDTGLRFGPYSDAATQTILPFLSSQGLSSLDYLVISHADLDHVGGTLSLLEQVKVWRTYSNFDLVKHLNKESRYLKKPPFATSGTEHQYCQKGGAWEIDEVRFEFIWPSEPVTESSNSAARNANSCVLRIQGPYHSALLTGDIGKNEEYQLLEQGLKATDVVMVPHHGSLSSSSAYFVRAMQAQYAIAQQGWWNRFSHPAVLIEQRWRHSGAQFYRSDYHGGISLWSKPNELIAVAQ</sequence>
<evidence type="ECO:0000313" key="8">
    <source>
        <dbReference type="EMBL" id="HJD45039.1"/>
    </source>
</evidence>
<dbReference type="InterPro" id="IPR004477">
    <property type="entry name" value="ComEC_N"/>
</dbReference>
<dbReference type="InterPro" id="IPR025405">
    <property type="entry name" value="DUF4131"/>
</dbReference>
<keyword evidence="4 6" id="KW-1133">Transmembrane helix</keyword>
<dbReference type="SUPFAM" id="SSF56281">
    <property type="entry name" value="Metallo-hydrolase/oxidoreductase"/>
    <property type="match status" value="1"/>
</dbReference>
<comment type="subcellular location">
    <subcellularLocation>
        <location evidence="1">Cell membrane</location>
        <topology evidence="1">Multi-pass membrane protein</topology>
    </subcellularLocation>
</comment>
<dbReference type="PANTHER" id="PTHR30619:SF1">
    <property type="entry name" value="RECOMBINATION PROTEIN 2"/>
    <property type="match status" value="1"/>
</dbReference>
<dbReference type="SMART" id="SM00849">
    <property type="entry name" value="Lactamase_B"/>
    <property type="match status" value="1"/>
</dbReference>
<dbReference type="CDD" id="cd07731">
    <property type="entry name" value="ComA-like_MBL-fold"/>
    <property type="match status" value="1"/>
</dbReference>
<evidence type="ECO:0000256" key="6">
    <source>
        <dbReference type="SAM" id="Phobius"/>
    </source>
</evidence>
<dbReference type="GO" id="GO:0030420">
    <property type="term" value="P:establishment of competence for transformation"/>
    <property type="evidence" value="ECO:0007669"/>
    <property type="project" value="InterPro"/>
</dbReference>
<feature type="transmembrane region" description="Helical" evidence="6">
    <location>
        <begin position="6"/>
        <end position="23"/>
    </location>
</feature>
<dbReference type="Gene3D" id="3.60.15.10">
    <property type="entry name" value="Ribonuclease Z/Hydroxyacylglutathione hydrolase-like"/>
    <property type="match status" value="1"/>
</dbReference>
<feature type="transmembrane region" description="Helical" evidence="6">
    <location>
        <begin position="448"/>
        <end position="468"/>
    </location>
</feature>
<evidence type="ECO:0000256" key="1">
    <source>
        <dbReference type="ARBA" id="ARBA00004651"/>
    </source>
</evidence>
<organism evidence="8 9">
    <name type="scientific">Candidatus Paenalcaligenes intestinipullorum</name>
    <dbReference type="NCBI Taxonomy" id="2838718"/>
    <lineage>
        <taxon>Bacteria</taxon>
        <taxon>Pseudomonadati</taxon>
        <taxon>Pseudomonadota</taxon>
        <taxon>Betaproteobacteria</taxon>
        <taxon>Burkholderiales</taxon>
        <taxon>Alcaligenaceae</taxon>
        <taxon>Paenalcaligenes</taxon>
    </lineage>
</organism>
<dbReference type="AlphaFoldDB" id="A0A9D2RGY6"/>
<dbReference type="Proteomes" id="UP000823889">
    <property type="component" value="Unassembled WGS sequence"/>
</dbReference>
<feature type="non-terminal residue" evidence="8">
    <location>
        <position position="819"/>
    </location>
</feature>
<dbReference type="InterPro" id="IPR001279">
    <property type="entry name" value="Metallo-B-lactamas"/>
</dbReference>
<feature type="transmembrane region" description="Helical" evidence="6">
    <location>
        <begin position="512"/>
        <end position="529"/>
    </location>
</feature>
<dbReference type="InterPro" id="IPR004797">
    <property type="entry name" value="Competence_ComEC/Rec2"/>
</dbReference>
<feature type="transmembrane region" description="Helical" evidence="6">
    <location>
        <begin position="376"/>
        <end position="397"/>
    </location>
</feature>
<dbReference type="NCBIfam" id="TIGR00360">
    <property type="entry name" value="ComEC_N-term"/>
    <property type="match status" value="1"/>
</dbReference>
<dbReference type="GO" id="GO:0005886">
    <property type="term" value="C:plasma membrane"/>
    <property type="evidence" value="ECO:0007669"/>
    <property type="project" value="UniProtKB-SubCell"/>
</dbReference>
<evidence type="ECO:0000256" key="3">
    <source>
        <dbReference type="ARBA" id="ARBA00022692"/>
    </source>
</evidence>
<feature type="transmembrane region" description="Helical" evidence="6">
    <location>
        <begin position="35"/>
        <end position="54"/>
    </location>
</feature>
<feature type="transmembrane region" description="Helical" evidence="6">
    <location>
        <begin position="60"/>
        <end position="82"/>
    </location>
</feature>
<evidence type="ECO:0000259" key="7">
    <source>
        <dbReference type="SMART" id="SM00849"/>
    </source>
</evidence>
<dbReference type="InterPro" id="IPR052159">
    <property type="entry name" value="Competence_DNA_uptake"/>
</dbReference>
<comment type="caution">
    <text evidence="8">The sequence shown here is derived from an EMBL/GenBank/DDBJ whole genome shotgun (WGS) entry which is preliminary data.</text>
</comment>